<dbReference type="GO" id="GO:0016556">
    <property type="term" value="P:mRNA modification"/>
    <property type="evidence" value="ECO:0007669"/>
    <property type="project" value="InterPro"/>
</dbReference>
<protein>
    <submittedName>
        <fullName evidence="2">Zinc finger CCCH domain-containing protein 13</fullName>
    </submittedName>
</protein>
<feature type="compositionally biased region" description="Basic and acidic residues" evidence="1">
    <location>
        <begin position="162"/>
        <end position="171"/>
    </location>
</feature>
<reference evidence="2" key="2">
    <citation type="submission" date="2020-06" db="EMBL/GenBank/DDBJ databases">
        <authorList>
            <person name="Sheffer M."/>
        </authorList>
    </citation>
    <scope>NUCLEOTIDE SEQUENCE</scope>
</reference>
<feature type="compositionally biased region" description="Basic and acidic residues" evidence="1">
    <location>
        <begin position="270"/>
        <end position="326"/>
    </location>
</feature>
<feature type="compositionally biased region" description="Acidic residues" evidence="1">
    <location>
        <begin position="229"/>
        <end position="239"/>
    </location>
</feature>
<feature type="compositionally biased region" description="Basic and acidic residues" evidence="1">
    <location>
        <begin position="58"/>
        <end position="115"/>
    </location>
</feature>
<dbReference type="EMBL" id="JABXBU010000015">
    <property type="protein sequence ID" value="KAF8786176.1"/>
    <property type="molecule type" value="Genomic_DNA"/>
</dbReference>
<dbReference type="AlphaFoldDB" id="A0A8T0F4P4"/>
<accession>A0A8T0F4P4</accession>
<sequence length="551" mass="62530">MPRRRRASPDWQRNRVDDRDPGMNSNHRQNGRGQGLSSEARSRSPKGPGTSRGSWSDRGGRHDNRSGEGKQYEDSQKDRNLDDRKGRNIRKDRGKLSKEEPLVDEKIFSAKEKPLIKRPHSPSPSPSVKAKKRRNNDIQMFDIMRYHGSEPPEKVSSVPIKKIKEEAKSDAKPIVSRNQKSGKQDVSPPKIDNSERCEPSSKTSTENKTKEKEERKSRKNDDGTHGDDDFSDWSDDDDDLLTRDDFVETERSSENIEDGSSNNSRRKERHGAIKDTLQDLKKDKDVGNSTNSRDRSNEEIPHSKESKSVIGKDTDAQESLSVKEDTATDVDEYITAESVDYDPISDDELDALIEEPDDTLIKPTAENEKSKIVNALEVDWSTLMSETKTTDFIPGFARQRFKAAHVLSRIGFSQVFAGPELSEKIINICQKQLEEEVLNEDKTGSKEGTQKSKKFIMEHPLAAFHVAVSQNKQERANLFNKVGPFRRALCARRDLHIRKVLCRPLNKLSASTAITYTPQFTVVDKELYKQSLEFLKLKKPVETQPQAVDVC</sequence>
<name>A0A8T0F4P4_ARGBR</name>
<dbReference type="PANTHER" id="PTHR38563:SF1">
    <property type="entry name" value="FL(2)D-ASSOCIATED COMPLEX COMPONENT"/>
    <property type="match status" value="1"/>
</dbReference>
<comment type="caution">
    <text evidence="2">The sequence shown here is derived from an EMBL/GenBank/DDBJ whole genome shotgun (WGS) entry which is preliminary data.</text>
</comment>
<dbReference type="InterPro" id="IPR040427">
    <property type="entry name" value="Flacc"/>
</dbReference>
<keyword evidence="3" id="KW-1185">Reference proteome</keyword>
<evidence type="ECO:0000256" key="1">
    <source>
        <dbReference type="SAM" id="MobiDB-lite"/>
    </source>
</evidence>
<dbReference type="Proteomes" id="UP000807504">
    <property type="component" value="Unassembled WGS sequence"/>
</dbReference>
<gene>
    <name evidence="2" type="ORF">HNY73_007932</name>
</gene>
<evidence type="ECO:0000313" key="3">
    <source>
        <dbReference type="Proteomes" id="UP000807504"/>
    </source>
</evidence>
<organism evidence="2 3">
    <name type="scientific">Argiope bruennichi</name>
    <name type="common">Wasp spider</name>
    <name type="synonym">Aranea bruennichi</name>
    <dbReference type="NCBI Taxonomy" id="94029"/>
    <lineage>
        <taxon>Eukaryota</taxon>
        <taxon>Metazoa</taxon>
        <taxon>Ecdysozoa</taxon>
        <taxon>Arthropoda</taxon>
        <taxon>Chelicerata</taxon>
        <taxon>Arachnida</taxon>
        <taxon>Araneae</taxon>
        <taxon>Araneomorphae</taxon>
        <taxon>Entelegynae</taxon>
        <taxon>Araneoidea</taxon>
        <taxon>Araneidae</taxon>
        <taxon>Argiope</taxon>
    </lineage>
</organism>
<feature type="region of interest" description="Disordered" evidence="1">
    <location>
        <begin position="1"/>
        <end position="328"/>
    </location>
</feature>
<dbReference type="PANTHER" id="PTHR38563">
    <property type="entry name" value="FL(2)D-ASSOCIATED COMPLEX COMPONENT"/>
    <property type="match status" value="1"/>
</dbReference>
<proteinExistence type="predicted"/>
<dbReference type="GO" id="GO:0036396">
    <property type="term" value="C:RNA N6-methyladenosine methyltransferase complex"/>
    <property type="evidence" value="ECO:0007669"/>
    <property type="project" value="InterPro"/>
</dbReference>
<evidence type="ECO:0000313" key="2">
    <source>
        <dbReference type="EMBL" id="KAF8786176.1"/>
    </source>
</evidence>
<feature type="compositionally biased region" description="Basic and acidic residues" evidence="1">
    <location>
        <begin position="144"/>
        <end position="153"/>
    </location>
</feature>
<feature type="compositionally biased region" description="Basic and acidic residues" evidence="1">
    <location>
        <begin position="240"/>
        <end position="254"/>
    </location>
</feature>
<reference evidence="2" key="1">
    <citation type="journal article" date="2020" name="bioRxiv">
        <title>Chromosome-level reference genome of the European wasp spider Argiope bruennichi: a resource for studies on range expansion and evolutionary adaptation.</title>
        <authorList>
            <person name="Sheffer M.M."/>
            <person name="Hoppe A."/>
            <person name="Krehenwinkel H."/>
            <person name="Uhl G."/>
            <person name="Kuss A.W."/>
            <person name="Jensen L."/>
            <person name="Jensen C."/>
            <person name="Gillespie R.G."/>
            <person name="Hoff K.J."/>
            <person name="Prost S."/>
        </authorList>
    </citation>
    <scope>NUCLEOTIDE SEQUENCE</scope>
</reference>
<feature type="compositionally biased region" description="Basic and acidic residues" evidence="1">
    <location>
        <begin position="12"/>
        <end position="21"/>
    </location>
</feature>
<feature type="compositionally biased region" description="Basic and acidic residues" evidence="1">
    <location>
        <begin position="192"/>
        <end position="228"/>
    </location>
</feature>